<keyword evidence="1 10" id="KW-0963">Cytoplasm</keyword>
<dbReference type="GO" id="GO:0071555">
    <property type="term" value="P:cell wall organization"/>
    <property type="evidence" value="ECO:0007669"/>
    <property type="project" value="UniProtKB-KW"/>
</dbReference>
<evidence type="ECO:0000256" key="6">
    <source>
        <dbReference type="ARBA" id="ARBA00022960"/>
    </source>
</evidence>
<dbReference type="SUPFAM" id="SSF63418">
    <property type="entry name" value="MurE/MurF N-terminal domain"/>
    <property type="match status" value="1"/>
</dbReference>
<dbReference type="PANTHER" id="PTHR43024:SF1">
    <property type="entry name" value="UDP-N-ACETYLMURAMOYL-TRIPEPTIDE--D-ALANYL-D-ALANINE LIGASE"/>
    <property type="match status" value="1"/>
</dbReference>
<dbReference type="InterPro" id="IPR036615">
    <property type="entry name" value="Mur_ligase_C_dom_sf"/>
</dbReference>
<dbReference type="EMBL" id="PQCO01000222">
    <property type="protein sequence ID" value="PUE00449.1"/>
    <property type="molecule type" value="Genomic_DNA"/>
</dbReference>
<keyword evidence="6 10" id="KW-0133">Cell shape</keyword>
<dbReference type="GO" id="GO:0005524">
    <property type="term" value="F:ATP binding"/>
    <property type="evidence" value="ECO:0007669"/>
    <property type="project" value="UniProtKB-UniRule"/>
</dbReference>
<evidence type="ECO:0000313" key="15">
    <source>
        <dbReference type="EMBL" id="PUE00449.1"/>
    </source>
</evidence>
<organism evidence="15 16">
    <name type="scientific">Candidatus Sedimenticola endophacoides</name>
    <dbReference type="NCBI Taxonomy" id="2548426"/>
    <lineage>
        <taxon>Bacteria</taxon>
        <taxon>Pseudomonadati</taxon>
        <taxon>Pseudomonadota</taxon>
        <taxon>Gammaproteobacteria</taxon>
        <taxon>Chromatiales</taxon>
        <taxon>Sedimenticolaceae</taxon>
        <taxon>Sedimenticola</taxon>
    </lineage>
</organism>
<dbReference type="Proteomes" id="UP000250928">
    <property type="component" value="Unassembled WGS sequence"/>
</dbReference>
<dbReference type="InterPro" id="IPR035911">
    <property type="entry name" value="MurE/MurF_N"/>
</dbReference>
<dbReference type="Pfam" id="PF08245">
    <property type="entry name" value="Mur_ligase_M"/>
    <property type="match status" value="1"/>
</dbReference>
<evidence type="ECO:0000256" key="1">
    <source>
        <dbReference type="ARBA" id="ARBA00022490"/>
    </source>
</evidence>
<comment type="catalytic activity">
    <reaction evidence="10 11">
        <text>D-alanyl-D-alanine + UDP-N-acetyl-alpha-D-muramoyl-L-alanyl-gamma-D-glutamyl-meso-2,6-diaminopimelate + ATP = UDP-N-acetyl-alpha-D-muramoyl-L-alanyl-gamma-D-glutamyl-meso-2,6-diaminopimeloyl-D-alanyl-D-alanine + ADP + phosphate + H(+)</text>
        <dbReference type="Rhea" id="RHEA:28374"/>
        <dbReference type="ChEBI" id="CHEBI:15378"/>
        <dbReference type="ChEBI" id="CHEBI:30616"/>
        <dbReference type="ChEBI" id="CHEBI:43474"/>
        <dbReference type="ChEBI" id="CHEBI:57822"/>
        <dbReference type="ChEBI" id="CHEBI:61386"/>
        <dbReference type="ChEBI" id="CHEBI:83905"/>
        <dbReference type="ChEBI" id="CHEBI:456216"/>
        <dbReference type="EC" id="6.3.2.10"/>
    </reaction>
</comment>
<accession>A0A6N4DQ64</accession>
<sequence length="454" mass="47436">MICFNTAELAEGLRGTRLGEEAAFGAVSTDTRTLCAGDLFVAIKGPTFDGHDYVGEARERGAAAALVQRDVGAPLPRVLVPDTRLGLGALAAMWRQRSGVPLVAVTGSNGKTTVKEMLAAILRESGSSVLATRGNLNNDIGLPLTLTGLQDERYAVVEMGANHPGEIAYLTRIARPDVALLNNAGRAHLEGFGSLEGVARAKAEIIHGLAPQGWFVFNADDPWAPLWRGLAKGCNRRTFGIAPGADVRAVDAGGLHWGAEGFVNRFQVHSPQGEVGVELRLAGRHNLLNALAAIAAAQLVGADLDQIRRGLAAVTPVRGRLQPRAGRNGVTLIDDSYNANPDSVAAAIEVLGSAPGRRILILGGLAELGGDAERFYAELGERARAAGIERLYGVGAAGIAADSFGAGGYRFAGREALIGGLDGEFHRGDKVLIKGSRSAGMERVVEVLMAPEGD</sequence>
<comment type="function">
    <text evidence="10 11">Involved in cell wall formation. Catalyzes the final step in the synthesis of UDP-N-acetylmuramoyl-pentapeptide, the precursor of murein.</text>
</comment>
<evidence type="ECO:0000256" key="7">
    <source>
        <dbReference type="ARBA" id="ARBA00022984"/>
    </source>
</evidence>
<reference evidence="15 16" key="1">
    <citation type="submission" date="2018-01" db="EMBL/GenBank/DDBJ databases">
        <title>Novel co-symbiosis in the lucinid bivalve Phacoides pectinatus.</title>
        <authorList>
            <person name="Lim S.J."/>
            <person name="Davis B.G."/>
            <person name="Gill D.E."/>
            <person name="Engel A.S."/>
            <person name="Anderson L.C."/>
            <person name="Campbell B.J."/>
        </authorList>
    </citation>
    <scope>NUCLEOTIDE SEQUENCE [LARGE SCALE GENOMIC DNA]</scope>
    <source>
        <strain evidence="15">N3_P5</strain>
    </source>
</reference>
<keyword evidence="7 10" id="KW-0573">Peptidoglycan synthesis</keyword>
<dbReference type="Gene3D" id="3.40.1190.10">
    <property type="entry name" value="Mur-like, catalytic domain"/>
    <property type="match status" value="1"/>
</dbReference>
<dbReference type="InterPro" id="IPR004101">
    <property type="entry name" value="Mur_ligase_C"/>
</dbReference>
<keyword evidence="2 10" id="KW-0436">Ligase</keyword>
<name>A0A6N4DQ64_9GAMM</name>
<evidence type="ECO:0000259" key="13">
    <source>
        <dbReference type="Pfam" id="PF02875"/>
    </source>
</evidence>
<comment type="similarity">
    <text evidence="10">Belongs to the MurCDEF family. MurF subfamily.</text>
</comment>
<dbReference type="InterPro" id="IPR036565">
    <property type="entry name" value="Mur-like_cat_sf"/>
</dbReference>
<dbReference type="Gene3D" id="3.90.190.20">
    <property type="entry name" value="Mur ligase, C-terminal domain"/>
    <property type="match status" value="1"/>
</dbReference>
<dbReference type="InterPro" id="IPR013221">
    <property type="entry name" value="Mur_ligase_cen"/>
</dbReference>
<dbReference type="NCBIfam" id="TIGR01143">
    <property type="entry name" value="murF"/>
    <property type="match status" value="1"/>
</dbReference>
<dbReference type="HAMAP" id="MF_02019">
    <property type="entry name" value="MurF"/>
    <property type="match status" value="1"/>
</dbReference>
<evidence type="ECO:0000259" key="12">
    <source>
        <dbReference type="Pfam" id="PF01225"/>
    </source>
</evidence>
<dbReference type="GO" id="GO:0008360">
    <property type="term" value="P:regulation of cell shape"/>
    <property type="evidence" value="ECO:0007669"/>
    <property type="project" value="UniProtKB-KW"/>
</dbReference>
<feature type="domain" description="Mur ligase C-terminal" evidence="13">
    <location>
        <begin position="319"/>
        <end position="437"/>
    </location>
</feature>
<evidence type="ECO:0000256" key="4">
    <source>
        <dbReference type="ARBA" id="ARBA00022741"/>
    </source>
</evidence>
<dbReference type="InterPro" id="IPR051046">
    <property type="entry name" value="MurCDEF_CellWall_CoF430Synth"/>
</dbReference>
<proteinExistence type="inferred from homology"/>
<dbReference type="Gene3D" id="3.40.1390.10">
    <property type="entry name" value="MurE/MurF, N-terminal domain"/>
    <property type="match status" value="1"/>
</dbReference>
<evidence type="ECO:0000256" key="5">
    <source>
        <dbReference type="ARBA" id="ARBA00022840"/>
    </source>
</evidence>
<dbReference type="EC" id="6.3.2.10" evidence="10 11"/>
<keyword evidence="3 10" id="KW-0132">Cell division</keyword>
<dbReference type="PANTHER" id="PTHR43024">
    <property type="entry name" value="UDP-N-ACETYLMURAMOYL-TRIPEPTIDE--D-ALANYL-D-ALANINE LIGASE"/>
    <property type="match status" value="1"/>
</dbReference>
<comment type="pathway">
    <text evidence="10 11">Cell wall biogenesis; peptidoglycan biosynthesis.</text>
</comment>
<dbReference type="GO" id="GO:0051301">
    <property type="term" value="P:cell division"/>
    <property type="evidence" value="ECO:0007669"/>
    <property type="project" value="UniProtKB-KW"/>
</dbReference>
<dbReference type="InterPro" id="IPR005863">
    <property type="entry name" value="UDP-N-AcMur_synth"/>
</dbReference>
<keyword evidence="8 10" id="KW-0131">Cell cycle</keyword>
<dbReference type="UniPathway" id="UPA00219"/>
<evidence type="ECO:0000256" key="8">
    <source>
        <dbReference type="ARBA" id="ARBA00023306"/>
    </source>
</evidence>
<comment type="caution">
    <text evidence="15">The sequence shown here is derived from an EMBL/GenBank/DDBJ whole genome shotgun (WGS) entry which is preliminary data.</text>
</comment>
<feature type="domain" description="Mur ligase N-terminal catalytic" evidence="12">
    <location>
        <begin position="27"/>
        <end position="90"/>
    </location>
</feature>
<feature type="binding site" evidence="10">
    <location>
        <begin position="107"/>
        <end position="113"/>
    </location>
    <ligand>
        <name>ATP</name>
        <dbReference type="ChEBI" id="CHEBI:30616"/>
    </ligand>
</feature>
<comment type="subcellular location">
    <subcellularLocation>
        <location evidence="10 11">Cytoplasm</location>
    </subcellularLocation>
</comment>
<dbReference type="Pfam" id="PF01225">
    <property type="entry name" value="Mur_ligase"/>
    <property type="match status" value="1"/>
</dbReference>
<dbReference type="AlphaFoldDB" id="A0A6N4DQ64"/>
<evidence type="ECO:0000256" key="10">
    <source>
        <dbReference type="HAMAP-Rule" id="MF_02019"/>
    </source>
</evidence>
<feature type="domain" description="Mur ligase central" evidence="14">
    <location>
        <begin position="105"/>
        <end position="297"/>
    </location>
</feature>
<evidence type="ECO:0000256" key="2">
    <source>
        <dbReference type="ARBA" id="ARBA00022598"/>
    </source>
</evidence>
<evidence type="ECO:0000259" key="14">
    <source>
        <dbReference type="Pfam" id="PF08245"/>
    </source>
</evidence>
<dbReference type="GO" id="GO:0009252">
    <property type="term" value="P:peptidoglycan biosynthetic process"/>
    <property type="evidence" value="ECO:0007669"/>
    <property type="project" value="UniProtKB-UniRule"/>
</dbReference>
<dbReference type="GO" id="GO:0005737">
    <property type="term" value="C:cytoplasm"/>
    <property type="evidence" value="ECO:0007669"/>
    <property type="project" value="UniProtKB-SubCell"/>
</dbReference>
<dbReference type="Pfam" id="PF02875">
    <property type="entry name" value="Mur_ligase_C"/>
    <property type="match status" value="1"/>
</dbReference>
<dbReference type="InterPro" id="IPR000713">
    <property type="entry name" value="Mur_ligase_N"/>
</dbReference>
<gene>
    <name evidence="10" type="primary">murF</name>
    <name evidence="15" type="ORF">C3L24_09230</name>
</gene>
<evidence type="ECO:0000256" key="3">
    <source>
        <dbReference type="ARBA" id="ARBA00022618"/>
    </source>
</evidence>
<keyword evidence="5 10" id="KW-0067">ATP-binding</keyword>
<dbReference type="GO" id="GO:0047480">
    <property type="term" value="F:UDP-N-acetylmuramoyl-tripeptide-D-alanyl-D-alanine ligase activity"/>
    <property type="evidence" value="ECO:0007669"/>
    <property type="project" value="UniProtKB-UniRule"/>
</dbReference>
<dbReference type="SUPFAM" id="SSF53244">
    <property type="entry name" value="MurD-like peptide ligases, peptide-binding domain"/>
    <property type="match status" value="1"/>
</dbReference>
<keyword evidence="4 10" id="KW-0547">Nucleotide-binding</keyword>
<keyword evidence="9 10" id="KW-0961">Cell wall biogenesis/degradation</keyword>
<protein>
    <recommendedName>
        <fullName evidence="10 11">UDP-N-acetylmuramoyl-tripeptide--D-alanyl-D-alanine ligase</fullName>
        <ecNumber evidence="10 11">6.3.2.10</ecNumber>
    </recommendedName>
    <alternativeName>
        <fullName evidence="10">D-alanyl-D-alanine-adding enzyme</fullName>
    </alternativeName>
</protein>
<evidence type="ECO:0000256" key="9">
    <source>
        <dbReference type="ARBA" id="ARBA00023316"/>
    </source>
</evidence>
<evidence type="ECO:0000256" key="11">
    <source>
        <dbReference type="RuleBase" id="RU004136"/>
    </source>
</evidence>
<dbReference type="SUPFAM" id="SSF53623">
    <property type="entry name" value="MurD-like peptide ligases, catalytic domain"/>
    <property type="match status" value="1"/>
</dbReference>
<evidence type="ECO:0000313" key="16">
    <source>
        <dbReference type="Proteomes" id="UP000250928"/>
    </source>
</evidence>